<organism evidence="1">
    <name type="scientific">marine sediment metagenome</name>
    <dbReference type="NCBI Taxonomy" id="412755"/>
    <lineage>
        <taxon>unclassified sequences</taxon>
        <taxon>metagenomes</taxon>
        <taxon>ecological metagenomes</taxon>
    </lineage>
</organism>
<name>A0A0F9IQX6_9ZZZZ</name>
<gene>
    <name evidence="1" type="ORF">LCGC14_1847480</name>
</gene>
<sequence length="139" mass="14312">ANNQGISGASYLSQAGTPATGGFIRLANNQVIQWRNQGNTGNKSLYLDSTDVFVFTAPLYVMGALELTSGLILGGALDANSQNIDNVNSILDVNSAQVVGTRVVDARCDDAINSGDATTDGVIDALRDAMIAHGLIAAA</sequence>
<dbReference type="EMBL" id="LAZR01018510">
    <property type="protein sequence ID" value="KKL96140.1"/>
    <property type="molecule type" value="Genomic_DNA"/>
</dbReference>
<comment type="caution">
    <text evidence="1">The sequence shown here is derived from an EMBL/GenBank/DDBJ whole genome shotgun (WGS) entry which is preliminary data.</text>
</comment>
<reference evidence="1" key="1">
    <citation type="journal article" date="2015" name="Nature">
        <title>Complex archaea that bridge the gap between prokaryotes and eukaryotes.</title>
        <authorList>
            <person name="Spang A."/>
            <person name="Saw J.H."/>
            <person name="Jorgensen S.L."/>
            <person name="Zaremba-Niedzwiedzka K."/>
            <person name="Martijn J."/>
            <person name="Lind A.E."/>
            <person name="van Eijk R."/>
            <person name="Schleper C."/>
            <person name="Guy L."/>
            <person name="Ettema T.J."/>
        </authorList>
    </citation>
    <scope>NUCLEOTIDE SEQUENCE</scope>
</reference>
<accession>A0A0F9IQX6</accession>
<evidence type="ECO:0000313" key="1">
    <source>
        <dbReference type="EMBL" id="KKL96140.1"/>
    </source>
</evidence>
<feature type="non-terminal residue" evidence="1">
    <location>
        <position position="1"/>
    </location>
</feature>
<proteinExistence type="predicted"/>
<protein>
    <submittedName>
        <fullName evidence="1">Uncharacterized protein</fullName>
    </submittedName>
</protein>
<dbReference type="AlphaFoldDB" id="A0A0F9IQX6"/>